<organism evidence="1">
    <name type="scientific">Anguilla anguilla</name>
    <name type="common">European freshwater eel</name>
    <name type="synonym">Muraena anguilla</name>
    <dbReference type="NCBI Taxonomy" id="7936"/>
    <lineage>
        <taxon>Eukaryota</taxon>
        <taxon>Metazoa</taxon>
        <taxon>Chordata</taxon>
        <taxon>Craniata</taxon>
        <taxon>Vertebrata</taxon>
        <taxon>Euteleostomi</taxon>
        <taxon>Actinopterygii</taxon>
        <taxon>Neopterygii</taxon>
        <taxon>Teleostei</taxon>
        <taxon>Anguilliformes</taxon>
        <taxon>Anguillidae</taxon>
        <taxon>Anguilla</taxon>
    </lineage>
</organism>
<name>A0A0E9TD29_ANGAN</name>
<proteinExistence type="predicted"/>
<reference evidence="1" key="2">
    <citation type="journal article" date="2015" name="Fish Shellfish Immunol.">
        <title>Early steps in the European eel (Anguilla anguilla)-Vibrio vulnificus interaction in the gills: Role of the RtxA13 toxin.</title>
        <authorList>
            <person name="Callol A."/>
            <person name="Pajuelo D."/>
            <person name="Ebbesson L."/>
            <person name="Teles M."/>
            <person name="MacKenzie S."/>
            <person name="Amaro C."/>
        </authorList>
    </citation>
    <scope>NUCLEOTIDE SEQUENCE</scope>
</reference>
<evidence type="ECO:0000313" key="1">
    <source>
        <dbReference type="EMBL" id="JAH50643.1"/>
    </source>
</evidence>
<protein>
    <submittedName>
        <fullName evidence="1">Uncharacterized protein</fullName>
    </submittedName>
</protein>
<dbReference type="AlphaFoldDB" id="A0A0E9TD29"/>
<reference evidence="1" key="1">
    <citation type="submission" date="2014-11" db="EMBL/GenBank/DDBJ databases">
        <authorList>
            <person name="Amaro Gonzalez C."/>
        </authorList>
    </citation>
    <scope>NUCLEOTIDE SEQUENCE</scope>
</reference>
<dbReference type="EMBL" id="GBXM01057934">
    <property type="protein sequence ID" value="JAH50643.1"/>
    <property type="molecule type" value="Transcribed_RNA"/>
</dbReference>
<accession>A0A0E9TD29</accession>
<sequence length="72" mass="8295">MFSSFLGAEVEQGLISENWGNNHIFLFAIHVFINTETIYSTITKKDSYEKILIVVDGIGFYGLYHLPVYIFE</sequence>